<keyword evidence="1" id="KW-0432">Leucine biosynthesis</keyword>
<dbReference type="Gene3D" id="4.10.430.20">
    <property type="match status" value="1"/>
</dbReference>
<protein>
    <recommendedName>
        <fullName evidence="5">Pyruvate carboxyltransferase domain-containing protein</fullName>
    </recommendedName>
</protein>
<dbReference type="Pfam" id="PF00682">
    <property type="entry name" value="HMGL-like"/>
    <property type="match status" value="1"/>
</dbReference>
<feature type="compositionally biased region" description="Low complexity" evidence="3">
    <location>
        <begin position="47"/>
        <end position="69"/>
    </location>
</feature>
<name>A0ABR2A5I5_9ROSI</name>
<feature type="region of interest" description="Disordered" evidence="3">
    <location>
        <begin position="1"/>
        <end position="34"/>
    </location>
</feature>
<evidence type="ECO:0000313" key="6">
    <source>
        <dbReference type="EMBL" id="KAK8488315.1"/>
    </source>
</evidence>
<gene>
    <name evidence="6" type="ORF">V6N11_068442</name>
</gene>
<feature type="transmembrane region" description="Helical" evidence="4">
    <location>
        <begin position="569"/>
        <end position="591"/>
    </location>
</feature>
<dbReference type="Pfam" id="PF22617">
    <property type="entry name" value="HCS_D2"/>
    <property type="match status" value="1"/>
</dbReference>
<sequence length="595" mass="64705">MASSSFTPSKFSLSLSLSPSSSSSSSSSSSYSVKSFSPRFASLPFHSSNPPRISSSSSSPPKSLIVSSSQNRRRPLYIPNHILDAKYVRVRVFGTTPGEQSPGATLTSKEYDDGRSDREFLHEILGEVIKAGATTLNIPHTVGITMPSELGQLIADIMVNNPGIENIIISTHCQNDLGLSTANTIAGACAGARQVEVTINGIGTRAGNASMEEVVVALKHRGGLYTRINTQHIVGANAFAHESGLHQDGMLKHKGTYEIMSPEVIRLERSNEAGIVLGKLSGHHALRDRLIELGYELDDVQLKNIFWRFKGVAEQKKRVTYADLIALVLDEVFQPEFVWKHLDQLVTCGTLGLSTATVKLIDADLREHVAGSVGTRPIDSTYKAVDLIIKVQCQKSVLYTGLHVLPHKAIVGANAFAHGSGIHQDGMLKYKVTYEMISLRNMGLERSSEAGNVLGKLSGRHALGDRVKELVYEVDDVLLENTSRSIKEVADQKKRVTEADPIALVSDEVFQPLTKWDVLGTQVTCGTIGGSTAAVKVIDAGDGREHFTCSIGIAPVDSAFEVHVRCQRYVPFLVPLVWVFGTLSLNVLNWLKKRE</sequence>
<keyword evidence="4" id="KW-0472">Membrane</keyword>
<dbReference type="InterPro" id="IPR054691">
    <property type="entry name" value="LeuA/HCS_post-cat"/>
</dbReference>
<keyword evidence="7" id="KW-1185">Reference proteome</keyword>
<dbReference type="PANTHER" id="PTHR10277:SF9">
    <property type="entry name" value="2-ISOPROPYLMALATE SYNTHASE 1, CHLOROPLASTIC-RELATED"/>
    <property type="match status" value="1"/>
</dbReference>
<dbReference type="PROSITE" id="PS50991">
    <property type="entry name" value="PYR_CT"/>
    <property type="match status" value="1"/>
</dbReference>
<reference evidence="6 7" key="1">
    <citation type="journal article" date="2024" name="G3 (Bethesda)">
        <title>Genome assembly of Hibiscus sabdariffa L. provides insights into metabolisms of medicinal natural products.</title>
        <authorList>
            <person name="Kim T."/>
        </authorList>
    </citation>
    <scope>NUCLEOTIDE SEQUENCE [LARGE SCALE GENOMIC DNA]</scope>
    <source>
        <strain evidence="6">TK-2024</strain>
        <tissue evidence="6">Old leaves</tissue>
    </source>
</reference>
<evidence type="ECO:0000256" key="3">
    <source>
        <dbReference type="SAM" id="MobiDB-lite"/>
    </source>
</evidence>
<dbReference type="InterPro" id="IPR050073">
    <property type="entry name" value="2-IPM_HCS-like"/>
</dbReference>
<proteinExistence type="predicted"/>
<dbReference type="Gene3D" id="1.10.238.260">
    <property type="match status" value="1"/>
</dbReference>
<dbReference type="PANTHER" id="PTHR10277">
    <property type="entry name" value="HOMOCITRATE SYNTHASE-RELATED"/>
    <property type="match status" value="1"/>
</dbReference>
<comment type="caution">
    <text evidence="6">The sequence shown here is derived from an EMBL/GenBank/DDBJ whole genome shotgun (WGS) entry which is preliminary data.</text>
</comment>
<keyword evidence="1" id="KW-0100">Branched-chain amino acid biosynthesis</keyword>
<keyword evidence="1" id="KW-0028">Amino-acid biosynthesis</keyword>
<feature type="region of interest" description="Disordered" evidence="3">
    <location>
        <begin position="47"/>
        <end position="70"/>
    </location>
</feature>
<evidence type="ECO:0000256" key="2">
    <source>
        <dbReference type="ARBA" id="ARBA00022679"/>
    </source>
</evidence>
<dbReference type="InterPro" id="IPR013785">
    <property type="entry name" value="Aldolase_TIM"/>
</dbReference>
<accession>A0ABR2A5I5</accession>
<evidence type="ECO:0000259" key="5">
    <source>
        <dbReference type="PROSITE" id="PS50991"/>
    </source>
</evidence>
<evidence type="ECO:0000313" key="7">
    <source>
        <dbReference type="Proteomes" id="UP001396334"/>
    </source>
</evidence>
<evidence type="ECO:0000256" key="4">
    <source>
        <dbReference type="SAM" id="Phobius"/>
    </source>
</evidence>
<keyword evidence="4" id="KW-1133">Transmembrane helix</keyword>
<dbReference type="EMBL" id="JBBPBN010000355">
    <property type="protein sequence ID" value="KAK8488315.1"/>
    <property type="molecule type" value="Genomic_DNA"/>
</dbReference>
<feature type="domain" description="Pyruvate carboxyltransferase" evidence="5">
    <location>
        <begin position="113"/>
        <end position="234"/>
    </location>
</feature>
<dbReference type="InterPro" id="IPR000891">
    <property type="entry name" value="PYR_CT"/>
</dbReference>
<organism evidence="6 7">
    <name type="scientific">Hibiscus sabdariffa</name>
    <name type="common">roselle</name>
    <dbReference type="NCBI Taxonomy" id="183260"/>
    <lineage>
        <taxon>Eukaryota</taxon>
        <taxon>Viridiplantae</taxon>
        <taxon>Streptophyta</taxon>
        <taxon>Embryophyta</taxon>
        <taxon>Tracheophyta</taxon>
        <taxon>Spermatophyta</taxon>
        <taxon>Magnoliopsida</taxon>
        <taxon>eudicotyledons</taxon>
        <taxon>Gunneridae</taxon>
        <taxon>Pentapetalae</taxon>
        <taxon>rosids</taxon>
        <taxon>malvids</taxon>
        <taxon>Malvales</taxon>
        <taxon>Malvaceae</taxon>
        <taxon>Malvoideae</taxon>
        <taxon>Hibiscus</taxon>
    </lineage>
</organism>
<keyword evidence="2" id="KW-0808">Transferase</keyword>
<dbReference type="Proteomes" id="UP001396334">
    <property type="component" value="Unassembled WGS sequence"/>
</dbReference>
<keyword evidence="4" id="KW-0812">Transmembrane</keyword>
<evidence type="ECO:0000256" key="1">
    <source>
        <dbReference type="ARBA" id="ARBA00022430"/>
    </source>
</evidence>
<dbReference type="SUPFAM" id="SSF51569">
    <property type="entry name" value="Aldolase"/>
    <property type="match status" value="1"/>
</dbReference>
<dbReference type="Gene3D" id="3.20.20.70">
    <property type="entry name" value="Aldolase class I"/>
    <property type="match status" value="1"/>
</dbReference>